<protein>
    <submittedName>
        <fullName evidence="1">Uncharacterized protein</fullName>
    </submittedName>
</protein>
<comment type="caution">
    <text evidence="1">The sequence shown here is derived from an EMBL/GenBank/DDBJ whole genome shotgun (WGS) entry which is preliminary data.</text>
</comment>
<keyword evidence="2" id="KW-1185">Reference proteome</keyword>
<dbReference type="EMBL" id="JASPKY010000159">
    <property type="protein sequence ID" value="KAK9729570.1"/>
    <property type="molecule type" value="Genomic_DNA"/>
</dbReference>
<evidence type="ECO:0000313" key="2">
    <source>
        <dbReference type="Proteomes" id="UP001458880"/>
    </source>
</evidence>
<organism evidence="1 2">
    <name type="scientific">Popillia japonica</name>
    <name type="common">Japanese beetle</name>
    <dbReference type="NCBI Taxonomy" id="7064"/>
    <lineage>
        <taxon>Eukaryota</taxon>
        <taxon>Metazoa</taxon>
        <taxon>Ecdysozoa</taxon>
        <taxon>Arthropoda</taxon>
        <taxon>Hexapoda</taxon>
        <taxon>Insecta</taxon>
        <taxon>Pterygota</taxon>
        <taxon>Neoptera</taxon>
        <taxon>Endopterygota</taxon>
        <taxon>Coleoptera</taxon>
        <taxon>Polyphaga</taxon>
        <taxon>Scarabaeiformia</taxon>
        <taxon>Scarabaeidae</taxon>
        <taxon>Rutelinae</taxon>
        <taxon>Popillia</taxon>
    </lineage>
</organism>
<gene>
    <name evidence="1" type="ORF">QE152_g15837</name>
</gene>
<evidence type="ECO:0000313" key="1">
    <source>
        <dbReference type="EMBL" id="KAK9729570.1"/>
    </source>
</evidence>
<dbReference type="AlphaFoldDB" id="A0AAW1L6F3"/>
<name>A0AAW1L6F3_POPJA</name>
<accession>A0AAW1L6F3</accession>
<reference evidence="1 2" key="1">
    <citation type="journal article" date="2024" name="BMC Genomics">
        <title>De novo assembly and annotation of Popillia japonica's genome with initial clues to its potential as an invasive pest.</title>
        <authorList>
            <person name="Cucini C."/>
            <person name="Boschi S."/>
            <person name="Funari R."/>
            <person name="Cardaioli E."/>
            <person name="Iannotti N."/>
            <person name="Marturano G."/>
            <person name="Paoli F."/>
            <person name="Bruttini M."/>
            <person name="Carapelli A."/>
            <person name="Frati F."/>
            <person name="Nardi F."/>
        </authorList>
    </citation>
    <scope>NUCLEOTIDE SEQUENCE [LARGE SCALE GENOMIC DNA]</scope>
    <source>
        <strain evidence="1">DMR45628</strain>
    </source>
</reference>
<dbReference type="Proteomes" id="UP001458880">
    <property type="component" value="Unassembled WGS sequence"/>
</dbReference>
<proteinExistence type="predicted"/>
<sequence length="127" mass="14684">MLLTKKPGRLDLKRLISTRRYLQKQIYPKVTATIDKKKNSSPYRVKDSFKTEKERLSVRLTAYRLDSNEEKETGLATLPHPPRSRLPNYFETVDVYRRRTTIGGLLSFMDTISFGLPSPSVLKVPVQ</sequence>